<proteinExistence type="inferred from homology"/>
<feature type="domain" description="ABC transporter" evidence="9">
    <location>
        <begin position="6"/>
        <end position="237"/>
    </location>
</feature>
<dbReference type="InterPro" id="IPR003593">
    <property type="entry name" value="AAA+_ATPase"/>
</dbReference>
<dbReference type="Pfam" id="PF00005">
    <property type="entry name" value="ABC_tran"/>
    <property type="match status" value="1"/>
</dbReference>
<dbReference type="InterPro" id="IPR005894">
    <property type="entry name" value="DrrA"/>
</dbReference>
<evidence type="ECO:0000256" key="6">
    <source>
        <dbReference type="ARBA" id="ARBA00022967"/>
    </source>
</evidence>
<gene>
    <name evidence="10" type="ORF">A3L11_09985</name>
</gene>
<keyword evidence="5 10" id="KW-0067">ATP-binding</keyword>
<dbReference type="RefSeq" id="WP_088857017.1">
    <property type="nucleotide sequence ID" value="NZ_CP015103.1"/>
</dbReference>
<dbReference type="PROSITE" id="PS00211">
    <property type="entry name" value="ABC_TRANSPORTER_1"/>
    <property type="match status" value="1"/>
</dbReference>
<dbReference type="SUPFAM" id="SSF52540">
    <property type="entry name" value="P-loop containing nucleoside triphosphate hydrolases"/>
    <property type="match status" value="1"/>
</dbReference>
<dbReference type="KEGG" id="tsl:A3L11_09985"/>
<organism evidence="10 11">
    <name type="scientific">Thermococcus siculi</name>
    <dbReference type="NCBI Taxonomy" id="72803"/>
    <lineage>
        <taxon>Archaea</taxon>
        <taxon>Methanobacteriati</taxon>
        <taxon>Methanobacteriota</taxon>
        <taxon>Thermococci</taxon>
        <taxon>Thermococcales</taxon>
        <taxon>Thermococcaceae</taxon>
        <taxon>Thermococcus</taxon>
    </lineage>
</organism>
<keyword evidence="11" id="KW-1185">Reference proteome</keyword>
<dbReference type="InterPro" id="IPR003439">
    <property type="entry name" value="ABC_transporter-like_ATP-bd"/>
</dbReference>
<dbReference type="InterPro" id="IPR027417">
    <property type="entry name" value="P-loop_NTPase"/>
</dbReference>
<dbReference type="SMART" id="SM00382">
    <property type="entry name" value="AAA"/>
    <property type="match status" value="1"/>
</dbReference>
<dbReference type="Gene3D" id="3.40.50.300">
    <property type="entry name" value="P-loop containing nucleotide triphosphate hydrolases"/>
    <property type="match status" value="1"/>
</dbReference>
<dbReference type="GO" id="GO:0016887">
    <property type="term" value="F:ATP hydrolysis activity"/>
    <property type="evidence" value="ECO:0007669"/>
    <property type="project" value="InterPro"/>
</dbReference>
<keyword evidence="6" id="KW-1278">Translocase</keyword>
<evidence type="ECO:0000256" key="3">
    <source>
        <dbReference type="ARBA" id="ARBA00022475"/>
    </source>
</evidence>
<dbReference type="InterPro" id="IPR025302">
    <property type="entry name" value="DrrA1/2-like_C"/>
</dbReference>
<keyword evidence="7" id="KW-0472">Membrane</keyword>
<dbReference type="GO" id="GO:0005524">
    <property type="term" value="F:ATP binding"/>
    <property type="evidence" value="ECO:0007669"/>
    <property type="project" value="UniProtKB-KW"/>
</dbReference>
<evidence type="ECO:0000256" key="2">
    <source>
        <dbReference type="ARBA" id="ARBA00022448"/>
    </source>
</evidence>
<keyword evidence="2" id="KW-0813">Transport</keyword>
<evidence type="ECO:0000256" key="8">
    <source>
        <dbReference type="ARBA" id="ARBA00049985"/>
    </source>
</evidence>
<dbReference type="InterPro" id="IPR017871">
    <property type="entry name" value="ABC_transporter-like_CS"/>
</dbReference>
<dbReference type="EMBL" id="CP015103">
    <property type="protein sequence ID" value="ASJ09792.1"/>
    <property type="molecule type" value="Genomic_DNA"/>
</dbReference>
<evidence type="ECO:0000256" key="7">
    <source>
        <dbReference type="ARBA" id="ARBA00023136"/>
    </source>
</evidence>
<dbReference type="NCBIfam" id="TIGR01188">
    <property type="entry name" value="drrA"/>
    <property type="match status" value="1"/>
</dbReference>
<name>A0A2Z2MN40_9EURY</name>
<comment type="subcellular location">
    <subcellularLocation>
        <location evidence="1">Cell membrane</location>
        <topology evidence="1">Peripheral membrane protein</topology>
        <orientation evidence="1">Cytoplasmic side</orientation>
    </subcellularLocation>
</comment>
<dbReference type="PROSITE" id="PS50893">
    <property type="entry name" value="ABC_TRANSPORTER_2"/>
    <property type="match status" value="1"/>
</dbReference>
<keyword evidence="4" id="KW-0547">Nucleotide-binding</keyword>
<keyword evidence="3" id="KW-1003">Cell membrane</keyword>
<dbReference type="GO" id="GO:0005886">
    <property type="term" value="C:plasma membrane"/>
    <property type="evidence" value="ECO:0007669"/>
    <property type="project" value="UniProtKB-SubCell"/>
</dbReference>
<comment type="similarity">
    <text evidence="8">Belongs to the ABC transporter superfamily. Drug exporter-1 (DrugE1) (TC 3.A.1.105) family.</text>
</comment>
<dbReference type="GeneID" id="33318570"/>
<evidence type="ECO:0000313" key="11">
    <source>
        <dbReference type="Proteomes" id="UP000250125"/>
    </source>
</evidence>
<dbReference type="Proteomes" id="UP000250125">
    <property type="component" value="Chromosome"/>
</dbReference>
<dbReference type="AlphaFoldDB" id="A0A2Z2MN40"/>
<dbReference type="CDD" id="cd03265">
    <property type="entry name" value="ABC_DrrA"/>
    <property type="match status" value="1"/>
</dbReference>
<evidence type="ECO:0000259" key="9">
    <source>
        <dbReference type="PROSITE" id="PS50893"/>
    </source>
</evidence>
<dbReference type="GO" id="GO:1900753">
    <property type="term" value="P:doxorubicin transport"/>
    <property type="evidence" value="ECO:0007669"/>
    <property type="project" value="InterPro"/>
</dbReference>
<evidence type="ECO:0000256" key="1">
    <source>
        <dbReference type="ARBA" id="ARBA00004413"/>
    </source>
</evidence>
<dbReference type="PANTHER" id="PTHR43582">
    <property type="entry name" value="LINEARMYCIN RESISTANCE ATP-BINDING PROTEIN LNRL"/>
    <property type="match status" value="1"/>
</dbReference>
<dbReference type="PANTHER" id="PTHR43582:SF4">
    <property type="entry name" value="ANTIBIOTIC RESISTANCE ABC TRANSPORTER ATP-BINDING PROTEIN"/>
    <property type="match status" value="1"/>
</dbReference>
<evidence type="ECO:0000256" key="4">
    <source>
        <dbReference type="ARBA" id="ARBA00022741"/>
    </source>
</evidence>
<protein>
    <submittedName>
        <fullName evidence="10">ABC transporter ATP-binding protein</fullName>
    </submittedName>
</protein>
<dbReference type="GO" id="GO:0043215">
    <property type="term" value="P:daunorubicin transport"/>
    <property type="evidence" value="ECO:0007669"/>
    <property type="project" value="InterPro"/>
</dbReference>
<sequence length="332" mass="37897">MSEHAIEVENLVKRYGDFEAVKGISFRVKKGEIFAFLGPNGAGKTTTVHVLTTLLKPSSGRAIVAGHDVVNEPDAVRRKIGIVFQDPSVDSELTAYENMYIHGRIYGLGGNDLKEKIERLLKFVELWEFRDKQVKTFSGGMQRRLEIARSLLHEPEILFLDEPTIGLDPQTRAHIWDYIRAMKEEHDMTVFLTTHYMDEAEQLADRIAIMDHGKIIAEGTPEELKRLVGNDVVYLRLEAPEDVKCLNAEFIRGCRLLPDGRVRLDVENATEALPRVFELASRSGIKILEATYHRPTLNDVFLHLTGREIRDEADERGAMKAKMKQRMRFGRR</sequence>
<dbReference type="FunFam" id="3.40.50.300:FF:000589">
    <property type="entry name" value="ABC transporter, ATP-binding subunit"/>
    <property type="match status" value="1"/>
</dbReference>
<dbReference type="Pfam" id="PF13732">
    <property type="entry name" value="DrrA1-3_C"/>
    <property type="match status" value="1"/>
</dbReference>
<dbReference type="OrthoDB" id="31298at2157"/>
<accession>A0A2Z2MN40</accession>
<evidence type="ECO:0000256" key="5">
    <source>
        <dbReference type="ARBA" id="ARBA00022840"/>
    </source>
</evidence>
<evidence type="ECO:0000313" key="10">
    <source>
        <dbReference type="EMBL" id="ASJ09792.1"/>
    </source>
</evidence>
<reference evidence="10 11" key="1">
    <citation type="submission" date="2016-04" db="EMBL/GenBank/DDBJ databases">
        <title>Complete genome sequence of Thermococcus siculi type strain RG-20.</title>
        <authorList>
            <person name="Oger P.M."/>
        </authorList>
    </citation>
    <scope>NUCLEOTIDE SEQUENCE [LARGE SCALE GENOMIC DNA]</scope>
    <source>
        <strain evidence="10 11">RG-20</strain>
    </source>
</reference>